<evidence type="ECO:0000313" key="4">
    <source>
        <dbReference type="EMBL" id="GEL45511.1"/>
    </source>
</evidence>
<dbReference type="Gene3D" id="3.10.350.10">
    <property type="entry name" value="LysM domain"/>
    <property type="match status" value="1"/>
</dbReference>
<dbReference type="Proteomes" id="UP000321723">
    <property type="component" value="Unassembled WGS sequence"/>
</dbReference>
<dbReference type="SUPFAM" id="SSF54106">
    <property type="entry name" value="LysM domain"/>
    <property type="match status" value="1"/>
</dbReference>
<proteinExistence type="predicted"/>
<evidence type="ECO:0000256" key="1">
    <source>
        <dbReference type="SAM" id="MobiDB-lite"/>
    </source>
</evidence>
<keyword evidence="2" id="KW-0812">Transmembrane</keyword>
<evidence type="ECO:0000259" key="3">
    <source>
        <dbReference type="PROSITE" id="PS51782"/>
    </source>
</evidence>
<sequence length="135" mass="13730">MEMSAIAAHPRVAPSIGPRGARTAPAPVRARPAAAAEAPARLHLTRRGRVVLVLLALLVVAAGVMGGRAVADAPQRATEVTTHAVVAGETLWQIASDVAVPGEDVRDVVAQLRDLNGMADSSLIAGQVLLVPAGS</sequence>
<keyword evidence="2" id="KW-0472">Membrane</keyword>
<reference evidence="4 5" key="1">
    <citation type="submission" date="2019-07" db="EMBL/GenBank/DDBJ databases">
        <title>Whole genome shotgun sequence of Cellulomonas hominis NBRC 16055.</title>
        <authorList>
            <person name="Hosoyama A."/>
            <person name="Uohara A."/>
            <person name="Ohji S."/>
            <person name="Ichikawa N."/>
        </authorList>
    </citation>
    <scope>NUCLEOTIDE SEQUENCE [LARGE SCALE GENOMIC DNA]</scope>
    <source>
        <strain evidence="4 5">NBRC 16055</strain>
    </source>
</reference>
<dbReference type="Pfam" id="PF01476">
    <property type="entry name" value="LysM"/>
    <property type="match status" value="1"/>
</dbReference>
<keyword evidence="5" id="KW-1185">Reference proteome</keyword>
<feature type="region of interest" description="Disordered" evidence="1">
    <location>
        <begin position="1"/>
        <end position="24"/>
    </location>
</feature>
<dbReference type="SMART" id="SM00257">
    <property type="entry name" value="LysM"/>
    <property type="match status" value="1"/>
</dbReference>
<organism evidence="4 5">
    <name type="scientific">Cellulomonas hominis</name>
    <dbReference type="NCBI Taxonomy" id="156981"/>
    <lineage>
        <taxon>Bacteria</taxon>
        <taxon>Bacillati</taxon>
        <taxon>Actinomycetota</taxon>
        <taxon>Actinomycetes</taxon>
        <taxon>Micrococcales</taxon>
        <taxon>Cellulomonadaceae</taxon>
        <taxon>Cellulomonas</taxon>
    </lineage>
</organism>
<accession>A0A511F888</accession>
<dbReference type="AlphaFoldDB" id="A0A511F888"/>
<dbReference type="CDD" id="cd00118">
    <property type="entry name" value="LysM"/>
    <property type="match status" value="1"/>
</dbReference>
<feature type="transmembrane region" description="Helical" evidence="2">
    <location>
        <begin position="50"/>
        <end position="71"/>
    </location>
</feature>
<evidence type="ECO:0000313" key="5">
    <source>
        <dbReference type="Proteomes" id="UP000321723"/>
    </source>
</evidence>
<comment type="caution">
    <text evidence="4">The sequence shown here is derived from an EMBL/GenBank/DDBJ whole genome shotgun (WGS) entry which is preliminary data.</text>
</comment>
<name>A0A511F888_9CELL</name>
<dbReference type="EMBL" id="BJVQ01000005">
    <property type="protein sequence ID" value="GEL45511.1"/>
    <property type="molecule type" value="Genomic_DNA"/>
</dbReference>
<gene>
    <name evidence="4" type="ORF">CHO01_06270</name>
</gene>
<dbReference type="InterPro" id="IPR036779">
    <property type="entry name" value="LysM_dom_sf"/>
</dbReference>
<evidence type="ECO:0000256" key="2">
    <source>
        <dbReference type="SAM" id="Phobius"/>
    </source>
</evidence>
<protein>
    <recommendedName>
        <fullName evidence="3">LysM domain-containing protein</fullName>
    </recommendedName>
</protein>
<keyword evidence="2" id="KW-1133">Transmembrane helix</keyword>
<dbReference type="InterPro" id="IPR018392">
    <property type="entry name" value="LysM"/>
</dbReference>
<dbReference type="PROSITE" id="PS51782">
    <property type="entry name" value="LYSM"/>
    <property type="match status" value="1"/>
</dbReference>
<feature type="domain" description="LysM" evidence="3">
    <location>
        <begin position="81"/>
        <end position="131"/>
    </location>
</feature>